<dbReference type="Pfam" id="PF02508">
    <property type="entry name" value="Rnf-Nqr"/>
    <property type="match status" value="1"/>
</dbReference>
<keyword evidence="3 9" id="KW-0997">Cell inner membrane</keyword>
<accession>A0A191ZJN6</accession>
<keyword evidence="8 9" id="KW-0472">Membrane</keyword>
<comment type="similarity">
    <text evidence="9">Belongs to the NqrDE/RnfAE family.</text>
</comment>
<evidence type="ECO:0000256" key="2">
    <source>
        <dbReference type="ARBA" id="ARBA00022448"/>
    </source>
</evidence>
<dbReference type="STRING" id="1860122.A9404_12610"/>
<feature type="transmembrane region" description="Helical" evidence="9">
    <location>
        <begin position="95"/>
        <end position="117"/>
    </location>
</feature>
<keyword evidence="9" id="KW-1003">Cell membrane</keyword>
<comment type="function">
    <text evidence="9">Part of a membrane-bound complex that couples electron transfer with translocation of ions across the membrane.</text>
</comment>
<dbReference type="InterPro" id="IPR010968">
    <property type="entry name" value="RnfE"/>
</dbReference>
<dbReference type="AlphaFoldDB" id="A0A191ZJN6"/>
<feature type="transmembrane region" description="Helical" evidence="9">
    <location>
        <begin position="69"/>
        <end position="89"/>
    </location>
</feature>
<protein>
    <recommendedName>
        <fullName evidence="9">Ion-translocating oxidoreductase complex subunit E</fullName>
        <ecNumber evidence="9">7.-.-.-</ecNumber>
    </recommendedName>
    <alternativeName>
        <fullName evidence="9">Rnf electron transport complex subunit E</fullName>
    </alternativeName>
</protein>
<comment type="subunit">
    <text evidence="9">The complex is composed of six subunits: RnfA, RnfB, RnfC, RnfD, RnfE and RnfG.</text>
</comment>
<evidence type="ECO:0000256" key="4">
    <source>
        <dbReference type="ARBA" id="ARBA00022692"/>
    </source>
</evidence>
<dbReference type="GO" id="GO:0005886">
    <property type="term" value="C:plasma membrane"/>
    <property type="evidence" value="ECO:0007669"/>
    <property type="project" value="UniProtKB-SubCell"/>
</dbReference>
<keyword evidence="6 9" id="KW-0249">Electron transport</keyword>
<comment type="subcellular location">
    <subcellularLocation>
        <location evidence="9">Cell inner membrane</location>
        <topology evidence="9">Multi-pass membrane protein</topology>
    </subcellularLocation>
    <subcellularLocation>
        <location evidence="1">Endomembrane system</location>
        <topology evidence="1">Multi-pass membrane protein</topology>
    </subcellularLocation>
</comment>
<dbReference type="InterPro" id="IPR003667">
    <property type="entry name" value="NqrDE/RnfAE"/>
</dbReference>
<evidence type="ECO:0000256" key="9">
    <source>
        <dbReference type="HAMAP-Rule" id="MF_00478"/>
    </source>
</evidence>
<dbReference type="PANTHER" id="PTHR30586">
    <property type="entry name" value="ELECTRON TRANSPORT COMPLEX PROTEIN RNFE"/>
    <property type="match status" value="1"/>
</dbReference>
<evidence type="ECO:0000256" key="10">
    <source>
        <dbReference type="SAM" id="MobiDB-lite"/>
    </source>
</evidence>
<dbReference type="EMBL" id="CP016027">
    <property type="protein sequence ID" value="ANJ68099.1"/>
    <property type="molecule type" value="Genomic_DNA"/>
</dbReference>
<dbReference type="NCBIfam" id="TIGR01948">
    <property type="entry name" value="rnfE"/>
    <property type="match status" value="1"/>
</dbReference>
<dbReference type="OrthoDB" id="9782945at2"/>
<proteinExistence type="inferred from homology"/>
<reference evidence="11 12" key="1">
    <citation type="submission" date="2016-06" db="EMBL/GenBank/DDBJ databases">
        <title>Insight into the functional genes involving in sulfur oxidation in Pearl River water.</title>
        <authorList>
            <person name="Luo J."/>
            <person name="Tan X."/>
            <person name="Lin W."/>
        </authorList>
    </citation>
    <scope>NUCLEOTIDE SEQUENCE [LARGE SCALE GENOMIC DNA]</scope>
    <source>
        <strain evidence="11 12">LS2</strain>
    </source>
</reference>
<evidence type="ECO:0000256" key="6">
    <source>
        <dbReference type="ARBA" id="ARBA00022982"/>
    </source>
</evidence>
<feature type="transmembrane region" description="Helical" evidence="9">
    <location>
        <begin position="129"/>
        <end position="150"/>
    </location>
</feature>
<feature type="region of interest" description="Disordered" evidence="10">
    <location>
        <begin position="215"/>
        <end position="239"/>
    </location>
</feature>
<evidence type="ECO:0000313" key="12">
    <source>
        <dbReference type="Proteomes" id="UP000078596"/>
    </source>
</evidence>
<feature type="compositionally biased region" description="Basic and acidic residues" evidence="10">
    <location>
        <begin position="215"/>
        <end position="228"/>
    </location>
</feature>
<dbReference type="PIRSF" id="PIRSF006102">
    <property type="entry name" value="NQR_DE"/>
    <property type="match status" value="1"/>
</dbReference>
<keyword evidence="2 9" id="KW-0813">Transport</keyword>
<evidence type="ECO:0000256" key="8">
    <source>
        <dbReference type="ARBA" id="ARBA00023136"/>
    </source>
</evidence>
<dbReference type="GO" id="GO:0022900">
    <property type="term" value="P:electron transport chain"/>
    <property type="evidence" value="ECO:0007669"/>
    <property type="project" value="UniProtKB-UniRule"/>
</dbReference>
<dbReference type="GO" id="GO:0012505">
    <property type="term" value="C:endomembrane system"/>
    <property type="evidence" value="ECO:0007669"/>
    <property type="project" value="UniProtKB-SubCell"/>
</dbReference>
<feature type="compositionally biased region" description="Low complexity" evidence="10">
    <location>
        <begin position="229"/>
        <end position="239"/>
    </location>
</feature>
<dbReference type="RefSeq" id="WP_066102269.1">
    <property type="nucleotide sequence ID" value="NZ_CP016027.1"/>
</dbReference>
<keyword evidence="7 9" id="KW-1133">Transmembrane helix</keyword>
<keyword evidence="4 9" id="KW-0812">Transmembrane</keyword>
<dbReference type="EC" id="7.-.-.-" evidence="9"/>
<feature type="transmembrane region" description="Helical" evidence="9">
    <location>
        <begin position="185"/>
        <end position="204"/>
    </location>
</feature>
<sequence>MSDVSYRELTIQGLWKNNPGLVQILGMCPMMAISTTVVNALGLALATILTMVVSNGLASAIRHWVRPEVRLPVFVMVVASVVTVIELLMNAYMTTLYHALGIFLPLIVTNCIVIARVEGFAARNRLAPALYDGLMMGLGFGLVLIALGAIREVLGFGTLFANADQLFGPVAAHWTLHILPEQANFLLAILPPGAFMALAVLIALKQALERHQEVRQRQREAQRQERAAGEAPAVEAALF</sequence>
<gene>
    <name evidence="9" type="primary">rnfE</name>
    <name evidence="11" type="ORF">A9404_12610</name>
</gene>
<keyword evidence="5 9" id="KW-1278">Translocase</keyword>
<evidence type="ECO:0000256" key="5">
    <source>
        <dbReference type="ARBA" id="ARBA00022967"/>
    </source>
</evidence>
<dbReference type="HAMAP" id="MF_00478">
    <property type="entry name" value="RsxE_RnfE"/>
    <property type="match status" value="1"/>
</dbReference>
<dbReference type="NCBIfam" id="NF009070">
    <property type="entry name" value="PRK12405.1"/>
    <property type="match status" value="1"/>
</dbReference>
<evidence type="ECO:0000313" key="11">
    <source>
        <dbReference type="EMBL" id="ANJ68099.1"/>
    </source>
</evidence>
<dbReference type="Proteomes" id="UP000078596">
    <property type="component" value="Chromosome"/>
</dbReference>
<evidence type="ECO:0000256" key="3">
    <source>
        <dbReference type="ARBA" id="ARBA00022519"/>
    </source>
</evidence>
<organism evidence="11 12">
    <name type="scientific">Halothiobacillus diazotrophicus</name>
    <dbReference type="NCBI Taxonomy" id="1860122"/>
    <lineage>
        <taxon>Bacteria</taxon>
        <taxon>Pseudomonadati</taxon>
        <taxon>Pseudomonadota</taxon>
        <taxon>Gammaproteobacteria</taxon>
        <taxon>Chromatiales</taxon>
        <taxon>Halothiobacillaceae</taxon>
        <taxon>Halothiobacillus</taxon>
    </lineage>
</organism>
<evidence type="ECO:0000256" key="1">
    <source>
        <dbReference type="ARBA" id="ARBA00004127"/>
    </source>
</evidence>
<dbReference type="PANTHER" id="PTHR30586:SF0">
    <property type="entry name" value="ION-TRANSLOCATING OXIDOREDUCTASE COMPLEX SUBUNIT E"/>
    <property type="match status" value="1"/>
</dbReference>
<feature type="transmembrane region" description="Helical" evidence="9">
    <location>
        <begin position="24"/>
        <end position="57"/>
    </location>
</feature>
<dbReference type="KEGG" id="haz:A9404_12610"/>
<keyword evidence="12" id="KW-1185">Reference proteome</keyword>
<evidence type="ECO:0000256" key="7">
    <source>
        <dbReference type="ARBA" id="ARBA00022989"/>
    </source>
</evidence>
<name>A0A191ZJN6_9GAMM</name>